<dbReference type="FunFam" id="2.170.150.20:FF:000001">
    <property type="entry name" value="Peptide methionine sulfoxide reductase MsrB"/>
    <property type="match status" value="1"/>
</dbReference>
<keyword evidence="8" id="KW-0808">Transferase</keyword>
<evidence type="ECO:0000256" key="5">
    <source>
        <dbReference type="ARBA" id="ARBA00048488"/>
    </source>
</evidence>
<comment type="caution">
    <text evidence="8">The sequence shown here is derived from an EMBL/GenBank/DDBJ whole genome shotgun (WGS) entry which is preliminary data.</text>
</comment>
<dbReference type="RefSeq" id="WP_021776780.1">
    <property type="nucleotide sequence ID" value="NZ_AWXE01000001.1"/>
</dbReference>
<accession>U2WW69</accession>
<sequence>MTSDTHKKWPIHKTREEWLEKLSPEQYYVTREAGTEMPFKGPYLDDKSECTFHCVCCGTPLFSSQSKFDSGTGWPSFFQPVNSQNIAENTDTSHGMTRTEVLCSQCGAHLGHVFPDGPKPTGLRYCINGTALDKKTSSQNDE</sequence>
<dbReference type="GO" id="GO:0033743">
    <property type="term" value="F:peptide-methionine (R)-S-oxide reductase activity"/>
    <property type="evidence" value="ECO:0007669"/>
    <property type="project" value="UniProtKB-UniRule"/>
</dbReference>
<dbReference type="NCBIfam" id="TIGR00357">
    <property type="entry name" value="peptide-methionine (R)-S-oxide reductase MsrB"/>
    <property type="match status" value="1"/>
</dbReference>
<dbReference type="GO" id="GO:0006979">
    <property type="term" value="P:response to oxidative stress"/>
    <property type="evidence" value="ECO:0007669"/>
    <property type="project" value="InterPro"/>
</dbReference>
<comment type="catalytic activity">
    <reaction evidence="5 6">
        <text>L-methionyl-[protein] + [thioredoxin]-disulfide + H2O = L-methionyl-(R)-S-oxide-[protein] + [thioredoxin]-dithiol</text>
        <dbReference type="Rhea" id="RHEA:24164"/>
        <dbReference type="Rhea" id="RHEA-COMP:10698"/>
        <dbReference type="Rhea" id="RHEA-COMP:10700"/>
        <dbReference type="Rhea" id="RHEA-COMP:12313"/>
        <dbReference type="Rhea" id="RHEA-COMP:12314"/>
        <dbReference type="ChEBI" id="CHEBI:15377"/>
        <dbReference type="ChEBI" id="CHEBI:16044"/>
        <dbReference type="ChEBI" id="CHEBI:29950"/>
        <dbReference type="ChEBI" id="CHEBI:45764"/>
        <dbReference type="ChEBI" id="CHEBI:50058"/>
        <dbReference type="EC" id="1.8.4.12"/>
    </reaction>
</comment>
<dbReference type="eggNOG" id="COG0229">
    <property type="taxonomic scope" value="Bacteria"/>
</dbReference>
<organism evidence="8 9">
    <name type="scientific">Candidatus Micropelagius thuwalensis</name>
    <dbReference type="NCBI Taxonomy" id="1397666"/>
    <lineage>
        <taxon>Bacteria</taxon>
        <taxon>Pseudomonadati</taxon>
        <taxon>Pseudomonadota</taxon>
        <taxon>Alphaproteobacteria</taxon>
        <taxon>PS1 clade</taxon>
        <taxon>Candidatus Micropelagius</taxon>
    </lineage>
</organism>
<keyword evidence="9" id="KW-1185">Reference proteome</keyword>
<dbReference type="GO" id="GO:0008270">
    <property type="term" value="F:zinc ion binding"/>
    <property type="evidence" value="ECO:0007669"/>
    <property type="project" value="UniProtKB-UniRule"/>
</dbReference>
<feature type="domain" description="MsrB" evidence="7">
    <location>
        <begin position="15"/>
        <end position="137"/>
    </location>
</feature>
<feature type="binding site" evidence="6">
    <location>
        <position position="106"/>
    </location>
    <ligand>
        <name>Zn(2+)</name>
        <dbReference type="ChEBI" id="CHEBI:29105"/>
    </ligand>
</feature>
<reference evidence="8 9" key="1">
    <citation type="journal article" date="2014" name="FEMS Microbiol. Ecol.">
        <title>Genomic differentiation among two strains of the PS1 clade isolated from geographically separated marine habitats.</title>
        <authorList>
            <person name="Jimenez-Infante F."/>
            <person name="Ngugi D.K."/>
            <person name="Alam I."/>
            <person name="Rashid M."/>
            <person name="Baalawi W."/>
            <person name="Kamau A.A."/>
            <person name="Bajic V.B."/>
            <person name="Stingl U."/>
        </authorList>
    </citation>
    <scope>NUCLEOTIDE SEQUENCE [LARGE SCALE GENOMIC DNA]</scope>
    <source>
        <strain evidence="8 9">RS24</strain>
    </source>
</reference>
<dbReference type="STRING" id="1397666.RS24_00738"/>
<dbReference type="OrthoDB" id="9785497at2"/>
<feature type="binding site" evidence="6">
    <location>
        <position position="103"/>
    </location>
    <ligand>
        <name>Zn(2+)</name>
        <dbReference type="ChEBI" id="CHEBI:29105"/>
    </ligand>
</feature>
<name>U2WW69_9PROT</name>
<comment type="similarity">
    <text evidence="1 6">Belongs to the MsrB Met sulfoxide reductase family.</text>
</comment>
<evidence type="ECO:0000256" key="1">
    <source>
        <dbReference type="ARBA" id="ARBA00007174"/>
    </source>
</evidence>
<feature type="binding site" evidence="6">
    <location>
        <position position="54"/>
    </location>
    <ligand>
        <name>Zn(2+)</name>
        <dbReference type="ChEBI" id="CHEBI:29105"/>
    </ligand>
</feature>
<dbReference type="InterPro" id="IPR002579">
    <property type="entry name" value="Met_Sox_Rdtase_MsrB_dom"/>
</dbReference>
<keyword evidence="3 6" id="KW-0862">Zinc</keyword>
<dbReference type="PATRIC" id="fig|1397666.3.peg.671"/>
<evidence type="ECO:0000313" key="9">
    <source>
        <dbReference type="Proteomes" id="UP000016762"/>
    </source>
</evidence>
<evidence type="ECO:0000259" key="7">
    <source>
        <dbReference type="PROSITE" id="PS51790"/>
    </source>
</evidence>
<feature type="binding site" evidence="6">
    <location>
        <position position="57"/>
    </location>
    <ligand>
        <name>Zn(2+)</name>
        <dbReference type="ChEBI" id="CHEBI:29105"/>
    </ligand>
</feature>
<feature type="active site" description="Nucleophile" evidence="6">
    <location>
        <position position="126"/>
    </location>
</feature>
<dbReference type="PANTHER" id="PTHR10173:SF52">
    <property type="entry name" value="METHIONINE-R-SULFOXIDE REDUCTASE B1"/>
    <property type="match status" value="1"/>
</dbReference>
<evidence type="ECO:0000313" key="8">
    <source>
        <dbReference type="EMBL" id="ERL47763.1"/>
    </source>
</evidence>
<dbReference type="SUPFAM" id="SSF51316">
    <property type="entry name" value="Mss4-like"/>
    <property type="match status" value="1"/>
</dbReference>
<dbReference type="GO" id="GO:0005737">
    <property type="term" value="C:cytoplasm"/>
    <property type="evidence" value="ECO:0007669"/>
    <property type="project" value="TreeGrafter"/>
</dbReference>
<dbReference type="PROSITE" id="PS51790">
    <property type="entry name" value="MSRB"/>
    <property type="match status" value="1"/>
</dbReference>
<evidence type="ECO:0000256" key="6">
    <source>
        <dbReference type="HAMAP-Rule" id="MF_01400"/>
    </source>
</evidence>
<keyword evidence="2 6" id="KW-0479">Metal-binding</keyword>
<dbReference type="InterPro" id="IPR011057">
    <property type="entry name" value="Mss4-like_sf"/>
</dbReference>
<comment type="cofactor">
    <cofactor evidence="6">
        <name>Zn(2+)</name>
        <dbReference type="ChEBI" id="CHEBI:29105"/>
    </cofactor>
    <text evidence="6">Binds 1 zinc ion per subunit. The zinc ion is important for the structural integrity of the protein.</text>
</comment>
<keyword evidence="4 6" id="KW-0560">Oxidoreductase</keyword>
<evidence type="ECO:0000256" key="3">
    <source>
        <dbReference type="ARBA" id="ARBA00022833"/>
    </source>
</evidence>
<dbReference type="Pfam" id="PF01641">
    <property type="entry name" value="SelR"/>
    <property type="match status" value="1"/>
</dbReference>
<protein>
    <recommendedName>
        <fullName evidence="6">Peptide methionine sulfoxide reductase MsrB</fullName>
        <ecNumber evidence="6">1.8.4.12</ecNumber>
    </recommendedName>
    <alternativeName>
        <fullName evidence="6">Peptide-methionine (R)-S-oxide reductase</fullName>
    </alternativeName>
</protein>
<dbReference type="EMBL" id="AWXE01000001">
    <property type="protein sequence ID" value="ERL47763.1"/>
    <property type="molecule type" value="Genomic_DNA"/>
</dbReference>
<dbReference type="EC" id="1.8.4.12" evidence="6"/>
<dbReference type="GO" id="GO:0030091">
    <property type="term" value="P:protein repair"/>
    <property type="evidence" value="ECO:0007669"/>
    <property type="project" value="InterPro"/>
</dbReference>
<dbReference type="GO" id="GO:0032259">
    <property type="term" value="P:methylation"/>
    <property type="evidence" value="ECO:0007669"/>
    <property type="project" value="UniProtKB-KW"/>
</dbReference>
<keyword evidence="8" id="KW-0489">Methyltransferase</keyword>
<evidence type="ECO:0000256" key="2">
    <source>
        <dbReference type="ARBA" id="ARBA00022723"/>
    </source>
</evidence>
<dbReference type="GO" id="GO:0008168">
    <property type="term" value="F:methyltransferase activity"/>
    <property type="evidence" value="ECO:0007669"/>
    <property type="project" value="UniProtKB-KW"/>
</dbReference>
<dbReference type="PANTHER" id="PTHR10173">
    <property type="entry name" value="METHIONINE SULFOXIDE REDUCTASE"/>
    <property type="match status" value="1"/>
</dbReference>
<dbReference type="HAMAP" id="MF_01400">
    <property type="entry name" value="MsrB"/>
    <property type="match status" value="1"/>
</dbReference>
<dbReference type="Proteomes" id="UP000016762">
    <property type="component" value="Unassembled WGS sequence"/>
</dbReference>
<dbReference type="Gene3D" id="2.170.150.20">
    <property type="entry name" value="Peptide methionine sulfoxide reductase"/>
    <property type="match status" value="1"/>
</dbReference>
<dbReference type="InterPro" id="IPR028427">
    <property type="entry name" value="Met_Sox_Rdtase_MsrB"/>
</dbReference>
<gene>
    <name evidence="8" type="primary">pmtA</name>
    <name evidence="6" type="synonym">msrB</name>
    <name evidence="8" type="ORF">RS24_00738</name>
</gene>
<evidence type="ECO:0000256" key="4">
    <source>
        <dbReference type="ARBA" id="ARBA00023002"/>
    </source>
</evidence>
<proteinExistence type="inferred from homology"/>
<dbReference type="AlphaFoldDB" id="U2WW69"/>